<dbReference type="RefSeq" id="WP_127790422.1">
    <property type="nucleotide sequence ID" value="NZ_SACL01000021.1"/>
</dbReference>
<gene>
    <name evidence="2" type="ORF">EOD42_25450</name>
</gene>
<keyword evidence="1" id="KW-1133">Transmembrane helix</keyword>
<keyword evidence="1" id="KW-0812">Transmembrane</keyword>
<feature type="transmembrane region" description="Helical" evidence="1">
    <location>
        <begin position="31"/>
        <end position="52"/>
    </location>
</feature>
<accession>A0A437LV28</accession>
<dbReference type="Proteomes" id="UP000282957">
    <property type="component" value="Unassembled WGS sequence"/>
</dbReference>
<comment type="caution">
    <text evidence="2">The sequence shown here is derived from an EMBL/GenBank/DDBJ whole genome shotgun (WGS) entry which is preliminary data.</text>
</comment>
<protein>
    <submittedName>
        <fullName evidence="2">Uncharacterized protein</fullName>
    </submittedName>
</protein>
<sequence>MSIWLWGWLSFHEQVWSRIQPSRWKPEAKDAFLMTAIVCFSAACGATILALISNPSWTWLSVAAAFSIGTIATHLTFWLRKNRSSRQLPRLIDYFYLCASVGVIMLAGVEYGKFQYLKSKNDDVRRLAQYTYLVRNSLNAAASNACNRLEFDQCRTMMYMSNELNRIPHLSPEIFDRRAMSDISVVIDRSLREINVDNFLRDHLRTISSTLRELYFSTEPFGEGWGLKLIMLMFLPSALALRIAKTSVEYFGWTPKT</sequence>
<evidence type="ECO:0000313" key="2">
    <source>
        <dbReference type="EMBL" id="RVT89291.1"/>
    </source>
</evidence>
<organism evidence="2 3">
    <name type="scientific">Rhodovarius crocodyli</name>
    <dbReference type="NCBI Taxonomy" id="1979269"/>
    <lineage>
        <taxon>Bacteria</taxon>
        <taxon>Pseudomonadati</taxon>
        <taxon>Pseudomonadota</taxon>
        <taxon>Alphaproteobacteria</taxon>
        <taxon>Acetobacterales</taxon>
        <taxon>Roseomonadaceae</taxon>
        <taxon>Rhodovarius</taxon>
    </lineage>
</organism>
<keyword evidence="3" id="KW-1185">Reference proteome</keyword>
<evidence type="ECO:0000313" key="3">
    <source>
        <dbReference type="Proteomes" id="UP000282957"/>
    </source>
</evidence>
<feature type="transmembrane region" description="Helical" evidence="1">
    <location>
        <begin position="58"/>
        <end position="79"/>
    </location>
</feature>
<name>A0A437LV28_9PROT</name>
<keyword evidence="1" id="KW-0472">Membrane</keyword>
<dbReference type="EMBL" id="SACL01000021">
    <property type="protein sequence ID" value="RVT89291.1"/>
    <property type="molecule type" value="Genomic_DNA"/>
</dbReference>
<feature type="transmembrane region" description="Helical" evidence="1">
    <location>
        <begin position="91"/>
        <end position="109"/>
    </location>
</feature>
<dbReference type="AlphaFoldDB" id="A0A437LV28"/>
<proteinExistence type="predicted"/>
<evidence type="ECO:0000256" key="1">
    <source>
        <dbReference type="SAM" id="Phobius"/>
    </source>
</evidence>
<reference evidence="2 3" key="1">
    <citation type="submission" date="2019-01" db="EMBL/GenBank/DDBJ databases">
        <authorList>
            <person name="Chen W.-M."/>
        </authorList>
    </citation>
    <scope>NUCLEOTIDE SEQUENCE [LARGE SCALE GENOMIC DNA]</scope>
    <source>
        <strain evidence="2 3">CCP-6</strain>
    </source>
</reference>